<dbReference type="InterPro" id="IPR015856">
    <property type="entry name" value="ABC_transpr_CbiO/EcfA_su"/>
</dbReference>
<reference evidence="9 12" key="1">
    <citation type="journal article" date="2015" name="ISME J.">
        <title>Elemental sulfur and acetate can support life of a novel strictly anaerobic haloarchaeon.</title>
        <authorList>
            <person name="Sorokin D.Y."/>
            <person name="Kublanov I.V."/>
            <person name="Gavrilov S.N."/>
            <person name="Rojo D."/>
            <person name="Roman P."/>
            <person name="Golyshin P.N."/>
            <person name="Slepak V.Z."/>
            <person name="Smedile F."/>
            <person name="Ferrer M."/>
            <person name="Messina E."/>
            <person name="La Cono V."/>
            <person name="Yakimov M.M."/>
        </authorList>
    </citation>
    <scope>NUCLEOTIDE SEQUENCE [LARGE SCALE GENOMIC DNA]</scope>
    <source>
        <strain evidence="9 12">HSR2</strain>
    </source>
</reference>
<comment type="similarity">
    <text evidence="2">Belongs to the ABC transporter superfamily.</text>
</comment>
<dbReference type="PANTHER" id="PTHR43553:SF24">
    <property type="entry name" value="ENERGY-COUPLING FACTOR TRANSPORTER ATP-BINDING PROTEIN ECFA1"/>
    <property type="match status" value="1"/>
</dbReference>
<dbReference type="Pfam" id="PF00005">
    <property type="entry name" value="ABC_tran"/>
    <property type="match status" value="1"/>
</dbReference>
<evidence type="ECO:0000259" key="8">
    <source>
        <dbReference type="PROSITE" id="PS50893"/>
    </source>
</evidence>
<dbReference type="GO" id="GO:0042626">
    <property type="term" value="F:ATPase-coupled transmembrane transporter activity"/>
    <property type="evidence" value="ECO:0007669"/>
    <property type="project" value="TreeGrafter"/>
</dbReference>
<reference evidence="11" key="2">
    <citation type="submission" date="2015-05" db="EMBL/GenBank/DDBJ databases">
        <title>Complete genome sequence of Halanaeroarchaeum sulfurireducens type strain M27-SA2, a sulfate-reducer haloarchaeon from marine anoxic lake Medee.</title>
        <authorList>
            <person name="Messina E."/>
            <person name="Kublanov I.V."/>
            <person name="Toshchakov S."/>
            <person name="Arcadi E."/>
            <person name="La Spada G."/>
            <person name="La Cono V."/>
            <person name="Yakimov M.M."/>
        </authorList>
    </citation>
    <scope>NUCLEOTIDE SEQUENCE [LARGE SCALE GENOMIC DNA]</scope>
    <source>
        <strain evidence="11">M27-SA2</strain>
    </source>
</reference>
<dbReference type="CDD" id="cd03225">
    <property type="entry name" value="ABC_cobalt_CbiO_domain1"/>
    <property type="match status" value="1"/>
</dbReference>
<evidence type="ECO:0000313" key="11">
    <source>
        <dbReference type="Proteomes" id="UP000060390"/>
    </source>
</evidence>
<dbReference type="PANTHER" id="PTHR43553">
    <property type="entry name" value="HEAVY METAL TRANSPORTER"/>
    <property type="match status" value="1"/>
</dbReference>
<keyword evidence="5 9" id="KW-0067">ATP-binding</keyword>
<keyword evidence="4" id="KW-0547">Nucleotide-binding</keyword>
<evidence type="ECO:0000256" key="2">
    <source>
        <dbReference type="ARBA" id="ARBA00005417"/>
    </source>
</evidence>
<organism evidence="9 12">
    <name type="scientific">Halanaeroarchaeum sulfurireducens</name>
    <dbReference type="NCBI Taxonomy" id="1604004"/>
    <lineage>
        <taxon>Archaea</taxon>
        <taxon>Methanobacteriati</taxon>
        <taxon>Methanobacteriota</taxon>
        <taxon>Stenosarchaea group</taxon>
        <taxon>Halobacteria</taxon>
        <taxon>Halobacteriales</taxon>
        <taxon>Halobacteriaceae</taxon>
        <taxon>Halanaeroarchaeum</taxon>
    </lineage>
</organism>
<accession>A0A0F7P6M9</accession>
<dbReference type="EMBL" id="CP008874">
    <property type="protein sequence ID" value="AKH96821.1"/>
    <property type="molecule type" value="Genomic_DNA"/>
</dbReference>
<dbReference type="SMART" id="SM00382">
    <property type="entry name" value="AAA"/>
    <property type="match status" value="1"/>
</dbReference>
<proteinExistence type="inferred from homology"/>
<dbReference type="Proteomes" id="UP000060390">
    <property type="component" value="Chromosome"/>
</dbReference>
<evidence type="ECO:0000313" key="12">
    <source>
        <dbReference type="Proteomes" id="UP000069906"/>
    </source>
</evidence>
<dbReference type="InterPro" id="IPR027417">
    <property type="entry name" value="P-loop_NTPase"/>
</dbReference>
<keyword evidence="6" id="KW-0472">Membrane</keyword>
<dbReference type="GO" id="GO:0005524">
    <property type="term" value="F:ATP binding"/>
    <property type="evidence" value="ECO:0007669"/>
    <property type="project" value="UniProtKB-KW"/>
</dbReference>
<dbReference type="AlphaFoldDB" id="A0A0F7P6M9"/>
<reference evidence="10 11" key="3">
    <citation type="journal article" date="2016" name="Stand. Genomic Sci.">
        <title>Complete genome sequence of 'Halanaeroarchaeum sulfurireducens' M27-SA2, a sulfur-reducing and acetate-oxidizing haloarchaeon from the deep-sea hypersaline anoxic lake Medee.</title>
        <authorList>
            <person name="Messina E."/>
            <person name="Sorokin D.Y."/>
            <person name="Kublanov I.V."/>
            <person name="Toshchakov S."/>
            <person name="Lopatina A."/>
            <person name="Arcadi E."/>
            <person name="Smedile F."/>
            <person name="La Spada G."/>
            <person name="La Cono V."/>
            <person name="Yakimov M.M."/>
        </authorList>
    </citation>
    <scope>NUCLEOTIDE SEQUENCE [LARGE SCALE GENOMIC DNA]</scope>
    <source>
        <strain evidence="10 11">M27-SA2</strain>
    </source>
</reference>
<evidence type="ECO:0000256" key="1">
    <source>
        <dbReference type="ARBA" id="ARBA00004202"/>
    </source>
</evidence>
<dbReference type="KEGG" id="hsf:HLASA_0313"/>
<dbReference type="HOGENOM" id="CLU_000604_1_22_2"/>
<gene>
    <name evidence="9" type="primary">cbiO1</name>
    <name evidence="10" type="ORF">HLASA_0313</name>
    <name evidence="9" type="ORF">HLASF_0314</name>
</gene>
<name>A0A0F7P6M9_9EURY</name>
<dbReference type="Gene3D" id="3.40.50.300">
    <property type="entry name" value="P-loop containing nucleotide triphosphate hydrolases"/>
    <property type="match status" value="1"/>
</dbReference>
<evidence type="ECO:0000256" key="4">
    <source>
        <dbReference type="ARBA" id="ARBA00022741"/>
    </source>
</evidence>
<comment type="function">
    <text evidence="7">Probably part of an ABC transporter complex. Responsible for energy coupling to the transport system.</text>
</comment>
<dbReference type="InterPro" id="IPR050095">
    <property type="entry name" value="ECF_ABC_transporter_ATP-bd"/>
</dbReference>
<evidence type="ECO:0000313" key="9">
    <source>
        <dbReference type="EMBL" id="AKH96821.1"/>
    </source>
</evidence>
<protein>
    <submittedName>
        <fullName evidence="9">Cobalt transport ATP-binding protein</fullName>
    </submittedName>
</protein>
<sequence>MTVLAATDLTVRTTDGVVLLDEVSLSIERGETVLVAGQSGSAKTMLTKAIGGLLASRSNLETSGSVTRPEDVGYLFQNPTTQLVRRTVRHDVAFALENQGVPRAAMERRIEQWADRLDAERFLDRNVDELSRGETAIVALLGSLVTEPDLVVLDEPLAPLDYPNRRLVLDAIETLQGLGSTLLITEHDVRDLLASTDRIVVLDDGRVADRGTPAETIDRLRRIGVNLPFATEVALERGLPTSSVPLTTVPEDNP</sequence>
<dbReference type="GO" id="GO:0043190">
    <property type="term" value="C:ATP-binding cassette (ABC) transporter complex"/>
    <property type="evidence" value="ECO:0007669"/>
    <property type="project" value="TreeGrafter"/>
</dbReference>
<evidence type="ECO:0000256" key="5">
    <source>
        <dbReference type="ARBA" id="ARBA00022840"/>
    </source>
</evidence>
<dbReference type="Proteomes" id="UP000069906">
    <property type="component" value="Chromosome"/>
</dbReference>
<evidence type="ECO:0000256" key="3">
    <source>
        <dbReference type="ARBA" id="ARBA00022448"/>
    </source>
</evidence>
<keyword evidence="3" id="KW-0813">Transport</keyword>
<feature type="domain" description="ABC transporter" evidence="8">
    <location>
        <begin position="4"/>
        <end position="229"/>
    </location>
</feature>
<dbReference type="KEGG" id="hsu:HLASF_0314"/>
<evidence type="ECO:0000313" key="10">
    <source>
        <dbReference type="EMBL" id="ALG81223.1"/>
    </source>
</evidence>
<evidence type="ECO:0000256" key="7">
    <source>
        <dbReference type="ARBA" id="ARBA00025157"/>
    </source>
</evidence>
<dbReference type="PROSITE" id="PS50893">
    <property type="entry name" value="ABC_TRANSPORTER_2"/>
    <property type="match status" value="1"/>
</dbReference>
<dbReference type="InterPro" id="IPR003593">
    <property type="entry name" value="AAA+_ATPase"/>
</dbReference>
<dbReference type="RefSeq" id="WP_050047653.1">
    <property type="nucleotide sequence ID" value="NZ_CP008874.1"/>
</dbReference>
<dbReference type="InterPro" id="IPR003439">
    <property type="entry name" value="ABC_transporter-like_ATP-bd"/>
</dbReference>
<evidence type="ECO:0000256" key="6">
    <source>
        <dbReference type="ARBA" id="ARBA00023136"/>
    </source>
</evidence>
<dbReference type="GO" id="GO:0016887">
    <property type="term" value="F:ATP hydrolysis activity"/>
    <property type="evidence" value="ECO:0007669"/>
    <property type="project" value="InterPro"/>
</dbReference>
<dbReference type="SUPFAM" id="SSF52540">
    <property type="entry name" value="P-loop containing nucleoside triphosphate hydrolases"/>
    <property type="match status" value="1"/>
</dbReference>
<dbReference type="EMBL" id="CP011564">
    <property type="protein sequence ID" value="ALG81223.1"/>
    <property type="molecule type" value="Genomic_DNA"/>
</dbReference>
<dbReference type="OrthoDB" id="35850at2157"/>
<comment type="subcellular location">
    <subcellularLocation>
        <location evidence="1">Cell membrane</location>
        <topology evidence="1">Peripheral membrane protein</topology>
    </subcellularLocation>
</comment>
<dbReference type="GeneID" id="26009683"/>
<dbReference type="STRING" id="1604004.HLASA_0313"/>
<keyword evidence="12" id="KW-1185">Reference proteome</keyword>